<name>A0A8H7ST32_9FUNG</name>
<keyword evidence="2" id="KW-0677">Repeat</keyword>
<dbReference type="SUPFAM" id="SSF50978">
    <property type="entry name" value="WD40 repeat-like"/>
    <property type="match status" value="1"/>
</dbReference>
<dbReference type="Pfam" id="PF00400">
    <property type="entry name" value="WD40"/>
    <property type="match status" value="4"/>
</dbReference>
<organism evidence="4 5">
    <name type="scientific">Thamnidium elegans</name>
    <dbReference type="NCBI Taxonomy" id="101142"/>
    <lineage>
        <taxon>Eukaryota</taxon>
        <taxon>Fungi</taxon>
        <taxon>Fungi incertae sedis</taxon>
        <taxon>Mucoromycota</taxon>
        <taxon>Mucoromycotina</taxon>
        <taxon>Mucoromycetes</taxon>
        <taxon>Mucorales</taxon>
        <taxon>Mucorineae</taxon>
        <taxon>Mucoraceae</taxon>
        <taxon>Thamnidium</taxon>
    </lineage>
</organism>
<evidence type="ECO:0008006" key="6">
    <source>
        <dbReference type="Google" id="ProtNLM"/>
    </source>
</evidence>
<feature type="repeat" description="WD" evidence="3">
    <location>
        <begin position="12"/>
        <end position="57"/>
    </location>
</feature>
<feature type="repeat" description="WD" evidence="3">
    <location>
        <begin position="230"/>
        <end position="265"/>
    </location>
</feature>
<dbReference type="PANTHER" id="PTHR45296:SF1">
    <property type="entry name" value="TRANSDUCIN_WD40 REPEAT-LIKE SUPERFAMILY PROTEIN"/>
    <property type="match status" value="1"/>
</dbReference>
<keyword evidence="1 3" id="KW-0853">WD repeat</keyword>
<reference evidence="4" key="1">
    <citation type="submission" date="2021-01" db="EMBL/GenBank/DDBJ databases">
        <title>Metabolic potential, ecology and presence of endohyphal bacteria is reflected in genomic diversity of Mucoromycotina.</title>
        <authorList>
            <person name="Muszewska A."/>
            <person name="Okrasinska A."/>
            <person name="Steczkiewicz K."/>
            <person name="Drgas O."/>
            <person name="Orlowska M."/>
            <person name="Perlinska-Lenart U."/>
            <person name="Aleksandrzak-Piekarczyk T."/>
            <person name="Szatraj K."/>
            <person name="Zielenkiewicz U."/>
            <person name="Pilsyk S."/>
            <person name="Malc E."/>
            <person name="Mieczkowski P."/>
            <person name="Kruszewska J.S."/>
            <person name="Biernat P."/>
            <person name="Pawlowska J."/>
        </authorList>
    </citation>
    <scope>NUCLEOTIDE SEQUENCE</scope>
    <source>
        <strain evidence="4">WA0000018081</strain>
    </source>
</reference>
<dbReference type="AlphaFoldDB" id="A0A8H7ST32"/>
<evidence type="ECO:0000313" key="5">
    <source>
        <dbReference type="Proteomes" id="UP000613177"/>
    </source>
</evidence>
<proteinExistence type="predicted"/>
<dbReference type="InterPro" id="IPR015943">
    <property type="entry name" value="WD40/YVTN_repeat-like_dom_sf"/>
</dbReference>
<evidence type="ECO:0000256" key="2">
    <source>
        <dbReference type="ARBA" id="ARBA00022737"/>
    </source>
</evidence>
<dbReference type="PROSITE" id="PS00678">
    <property type="entry name" value="WD_REPEATS_1"/>
    <property type="match status" value="1"/>
</dbReference>
<comment type="caution">
    <text evidence="4">The sequence shown here is derived from an EMBL/GenBank/DDBJ whole genome shotgun (WGS) entry which is preliminary data.</text>
</comment>
<sequence length="319" mass="35355">MSIKTIEPLVELKGHKAPVLAVEYVKNSPLGEHILASGSEDNSCLLWDLSTQTIIKEINNLSDPVYVYDLKSDAKVLTKPLQSYEFSNDEINSIDVNENNKFLATADDDGVVNVIDLTSHKLYKKASKKHNSICMSVKFRVKKSWEVWSGGMDSKLYEWDFSRGLPTNIYDMKAKEPSAAQMFNPPFVYKVATSPDGEWIAASLGDSTIQLLSPPNKKQKKFDLKEVRLEDGHNSMVNCLSFLTGADKETILISGAANGRVTVWNPSLETPIQDMFKIDGSIGKVNNLKAYHFNDTMHIAVAGTGKTGDSGVLSIYKLQ</sequence>
<evidence type="ECO:0000256" key="3">
    <source>
        <dbReference type="PROSITE-ProRule" id="PRU00221"/>
    </source>
</evidence>
<keyword evidence="5" id="KW-1185">Reference proteome</keyword>
<dbReference type="EMBL" id="JAEPRE010000074">
    <property type="protein sequence ID" value="KAG2233623.1"/>
    <property type="molecule type" value="Genomic_DNA"/>
</dbReference>
<evidence type="ECO:0000256" key="1">
    <source>
        <dbReference type="ARBA" id="ARBA00022574"/>
    </source>
</evidence>
<evidence type="ECO:0000313" key="4">
    <source>
        <dbReference type="EMBL" id="KAG2233623.1"/>
    </source>
</evidence>
<dbReference type="SMART" id="SM00320">
    <property type="entry name" value="WD40"/>
    <property type="match status" value="5"/>
</dbReference>
<dbReference type="InterPro" id="IPR036322">
    <property type="entry name" value="WD40_repeat_dom_sf"/>
</dbReference>
<dbReference type="InterPro" id="IPR019775">
    <property type="entry name" value="WD40_repeat_CS"/>
</dbReference>
<dbReference type="PROSITE" id="PS50294">
    <property type="entry name" value="WD_REPEATS_REGION"/>
    <property type="match status" value="1"/>
</dbReference>
<accession>A0A8H7ST32</accession>
<dbReference type="Gene3D" id="2.130.10.10">
    <property type="entry name" value="YVTN repeat-like/Quinoprotein amine dehydrogenase"/>
    <property type="match status" value="3"/>
</dbReference>
<dbReference type="Proteomes" id="UP000613177">
    <property type="component" value="Unassembled WGS sequence"/>
</dbReference>
<dbReference type="PROSITE" id="PS50082">
    <property type="entry name" value="WD_REPEATS_2"/>
    <property type="match status" value="2"/>
</dbReference>
<dbReference type="PANTHER" id="PTHR45296">
    <property type="entry name" value="TRANSDUCIN/WD40 REPEAT-LIKE SUPERFAMILY PROTEIN"/>
    <property type="match status" value="1"/>
</dbReference>
<gene>
    <name evidence="4" type="ORF">INT48_001876</name>
</gene>
<protein>
    <recommendedName>
        <fullName evidence="6">WD40 repeat-like protein</fullName>
    </recommendedName>
</protein>
<dbReference type="InterPro" id="IPR001680">
    <property type="entry name" value="WD40_rpt"/>
</dbReference>